<evidence type="ECO:0000256" key="1">
    <source>
        <dbReference type="SAM" id="MobiDB-lite"/>
    </source>
</evidence>
<accession>A0A8T4GTI3</accession>
<feature type="compositionally biased region" description="Low complexity" evidence="1">
    <location>
        <begin position="33"/>
        <end position="42"/>
    </location>
</feature>
<keyword evidence="3" id="KW-1185">Reference proteome</keyword>
<proteinExistence type="predicted"/>
<dbReference type="PROSITE" id="PS51257">
    <property type="entry name" value="PROKAR_LIPOPROTEIN"/>
    <property type="match status" value="1"/>
</dbReference>
<dbReference type="Proteomes" id="UP000823736">
    <property type="component" value="Unassembled WGS sequence"/>
</dbReference>
<reference evidence="2" key="1">
    <citation type="submission" date="2021-03" db="EMBL/GenBank/DDBJ databases">
        <title>Genomic Encyclopedia of Type Strains, Phase IV (KMG-IV): sequencing the most valuable type-strain genomes for metagenomic binning, comparative biology and taxonomic classification.</title>
        <authorList>
            <person name="Goeker M."/>
        </authorList>
    </citation>
    <scope>NUCLEOTIDE SEQUENCE</scope>
    <source>
        <strain evidence="2">DSM 26232</strain>
    </source>
</reference>
<feature type="region of interest" description="Disordered" evidence="1">
    <location>
        <begin position="19"/>
        <end position="43"/>
    </location>
</feature>
<organism evidence="2 3">
    <name type="scientific">Halolamina salifodinae</name>
    <dbReference type="NCBI Taxonomy" id="1202767"/>
    <lineage>
        <taxon>Archaea</taxon>
        <taxon>Methanobacteriati</taxon>
        <taxon>Methanobacteriota</taxon>
        <taxon>Stenosarchaea group</taxon>
        <taxon>Halobacteria</taxon>
        <taxon>Halobacteriales</taxon>
        <taxon>Haloferacaceae</taxon>
    </lineage>
</organism>
<dbReference type="OrthoDB" id="313068at2157"/>
<dbReference type="AlphaFoldDB" id="A0A8T4GTI3"/>
<evidence type="ECO:0000313" key="3">
    <source>
        <dbReference type="Proteomes" id="UP000823736"/>
    </source>
</evidence>
<evidence type="ECO:0000313" key="2">
    <source>
        <dbReference type="EMBL" id="MBP1985710.1"/>
    </source>
</evidence>
<sequence length="134" mass="14225">MKRRRFLPLAAVALSGCLGARDESGPRTPPLTPKGGPTPEGGRNLRIVDAVPREGEDGSLVFAVTVENTAASSQRDTLVGIATVQGESGSTEYEARRQVSLDGNTEAEFDLVFDVAYEQWAGNGGISYGWQGQL</sequence>
<name>A0A8T4GTI3_9EURY</name>
<dbReference type="RefSeq" id="WP_209489546.1">
    <property type="nucleotide sequence ID" value="NZ_JAGGLC010000001.1"/>
</dbReference>
<protein>
    <submittedName>
        <fullName evidence="2">Uncharacterized protein</fullName>
    </submittedName>
</protein>
<dbReference type="EMBL" id="JAGGLC010000001">
    <property type="protein sequence ID" value="MBP1985710.1"/>
    <property type="molecule type" value="Genomic_DNA"/>
</dbReference>
<gene>
    <name evidence="2" type="ORF">J2753_000183</name>
</gene>
<comment type="caution">
    <text evidence="2">The sequence shown here is derived from an EMBL/GenBank/DDBJ whole genome shotgun (WGS) entry which is preliminary data.</text>
</comment>